<accession>A0A151MBP1</accession>
<dbReference type="Proteomes" id="UP000050525">
    <property type="component" value="Unassembled WGS sequence"/>
</dbReference>
<name>A0A151MBP1_ALLMI</name>
<reference evidence="1 2" key="1">
    <citation type="journal article" date="2012" name="Genome Biol.">
        <title>Sequencing three crocodilian genomes to illuminate the evolution of archosaurs and amniotes.</title>
        <authorList>
            <person name="St John J.A."/>
            <person name="Braun E.L."/>
            <person name="Isberg S.R."/>
            <person name="Miles L.G."/>
            <person name="Chong A.Y."/>
            <person name="Gongora J."/>
            <person name="Dalzell P."/>
            <person name="Moran C."/>
            <person name="Bed'hom B."/>
            <person name="Abzhanov A."/>
            <person name="Burgess S.C."/>
            <person name="Cooksey A.M."/>
            <person name="Castoe T.A."/>
            <person name="Crawford N.G."/>
            <person name="Densmore L.D."/>
            <person name="Drew J.C."/>
            <person name="Edwards S.V."/>
            <person name="Faircloth B.C."/>
            <person name="Fujita M.K."/>
            <person name="Greenwold M.J."/>
            <person name="Hoffmann F.G."/>
            <person name="Howard J.M."/>
            <person name="Iguchi T."/>
            <person name="Janes D.E."/>
            <person name="Khan S.Y."/>
            <person name="Kohno S."/>
            <person name="de Koning A.J."/>
            <person name="Lance S.L."/>
            <person name="McCarthy F.M."/>
            <person name="McCormack J.E."/>
            <person name="Merchant M.E."/>
            <person name="Peterson D.G."/>
            <person name="Pollock D.D."/>
            <person name="Pourmand N."/>
            <person name="Raney B.J."/>
            <person name="Roessler K.A."/>
            <person name="Sanford J.R."/>
            <person name="Sawyer R.H."/>
            <person name="Schmidt C.J."/>
            <person name="Triplett E.W."/>
            <person name="Tuberville T.D."/>
            <person name="Venegas-Anaya M."/>
            <person name="Howard J.T."/>
            <person name="Jarvis E.D."/>
            <person name="Guillette L.J.Jr."/>
            <person name="Glenn T.C."/>
            <person name="Green R.E."/>
            <person name="Ray D.A."/>
        </authorList>
    </citation>
    <scope>NUCLEOTIDE SEQUENCE [LARGE SCALE GENOMIC DNA]</scope>
    <source>
        <strain evidence="1">KSC_2009_1</strain>
    </source>
</reference>
<keyword evidence="2" id="KW-1185">Reference proteome</keyword>
<gene>
    <name evidence="1" type="ORF">Y1Q_0000601</name>
</gene>
<sequence length="106" mass="12029">MPTQGLAHGQTTIHSSSPQALKDCKNGEFLYIVEFPVEEERMMMNVLLHCFNCKVMLFMSLKLLLIFTRMKGTDEEDKFESVWTGEGLVNLFYADGASSFVSLPRT</sequence>
<proteinExistence type="predicted"/>
<evidence type="ECO:0000313" key="1">
    <source>
        <dbReference type="EMBL" id="KYO21948.1"/>
    </source>
</evidence>
<dbReference type="EMBL" id="AKHW03006283">
    <property type="protein sequence ID" value="KYO21948.1"/>
    <property type="molecule type" value="Genomic_DNA"/>
</dbReference>
<protein>
    <submittedName>
        <fullName evidence="1">Uncharacterized protein</fullName>
    </submittedName>
</protein>
<evidence type="ECO:0000313" key="2">
    <source>
        <dbReference type="Proteomes" id="UP000050525"/>
    </source>
</evidence>
<organism evidence="1 2">
    <name type="scientific">Alligator mississippiensis</name>
    <name type="common">American alligator</name>
    <dbReference type="NCBI Taxonomy" id="8496"/>
    <lineage>
        <taxon>Eukaryota</taxon>
        <taxon>Metazoa</taxon>
        <taxon>Chordata</taxon>
        <taxon>Craniata</taxon>
        <taxon>Vertebrata</taxon>
        <taxon>Euteleostomi</taxon>
        <taxon>Archelosauria</taxon>
        <taxon>Archosauria</taxon>
        <taxon>Crocodylia</taxon>
        <taxon>Alligatoridae</taxon>
        <taxon>Alligatorinae</taxon>
        <taxon>Alligator</taxon>
    </lineage>
</organism>
<dbReference type="AlphaFoldDB" id="A0A151MBP1"/>
<comment type="caution">
    <text evidence="1">The sequence shown here is derived from an EMBL/GenBank/DDBJ whole genome shotgun (WGS) entry which is preliminary data.</text>
</comment>